<dbReference type="InterPro" id="IPR001736">
    <property type="entry name" value="PLipase_D/transphosphatidylase"/>
</dbReference>
<dbReference type="PANTHER" id="PTHR21248:SF12">
    <property type="entry name" value="CARDIOLIPIN SYNTHASE C"/>
    <property type="match status" value="1"/>
</dbReference>
<proteinExistence type="predicted"/>
<reference evidence="3" key="2">
    <citation type="submission" date="2020-09" db="EMBL/GenBank/DDBJ databases">
        <authorList>
            <person name="Sun Q."/>
            <person name="Zhou Y."/>
        </authorList>
    </citation>
    <scope>NUCLEOTIDE SEQUENCE</scope>
    <source>
        <strain evidence="3">CGMCC 1.10998</strain>
    </source>
</reference>
<protein>
    <submittedName>
        <fullName evidence="3">Phospholipase D family protein</fullName>
    </submittedName>
</protein>
<evidence type="ECO:0000313" key="4">
    <source>
        <dbReference type="Proteomes" id="UP000637423"/>
    </source>
</evidence>
<dbReference type="Gene3D" id="3.30.870.10">
    <property type="entry name" value="Endonuclease Chain A"/>
    <property type="match status" value="2"/>
</dbReference>
<evidence type="ECO:0000313" key="3">
    <source>
        <dbReference type="EMBL" id="GGC93982.1"/>
    </source>
</evidence>
<dbReference type="SUPFAM" id="SSF56024">
    <property type="entry name" value="Phospholipase D/nuclease"/>
    <property type="match status" value="2"/>
</dbReference>
<dbReference type="RefSeq" id="WP_229751309.1">
    <property type="nucleotide sequence ID" value="NZ_BMED01000006.1"/>
</dbReference>
<feature type="domain" description="PLD phosphodiesterase" evidence="2">
    <location>
        <begin position="166"/>
        <end position="193"/>
    </location>
</feature>
<dbReference type="PANTHER" id="PTHR21248">
    <property type="entry name" value="CARDIOLIPIN SYNTHASE"/>
    <property type="match status" value="1"/>
</dbReference>
<dbReference type="InterPro" id="IPR025202">
    <property type="entry name" value="PLD-like_dom"/>
</dbReference>
<dbReference type="Proteomes" id="UP000637423">
    <property type="component" value="Unassembled WGS sequence"/>
</dbReference>
<feature type="signal peptide" evidence="1">
    <location>
        <begin position="1"/>
        <end position="20"/>
    </location>
</feature>
<name>A0A916UY33_9BURK</name>
<evidence type="ECO:0000256" key="1">
    <source>
        <dbReference type="SAM" id="SignalP"/>
    </source>
</evidence>
<dbReference type="SMART" id="SM00155">
    <property type="entry name" value="PLDc"/>
    <property type="match status" value="2"/>
</dbReference>
<keyword evidence="4" id="KW-1185">Reference proteome</keyword>
<organism evidence="3 4">
    <name type="scientific">Undibacterium terreum</name>
    <dbReference type="NCBI Taxonomy" id="1224302"/>
    <lineage>
        <taxon>Bacteria</taxon>
        <taxon>Pseudomonadati</taxon>
        <taxon>Pseudomonadota</taxon>
        <taxon>Betaproteobacteria</taxon>
        <taxon>Burkholderiales</taxon>
        <taxon>Oxalobacteraceae</taxon>
        <taxon>Undibacterium</taxon>
    </lineage>
</organism>
<dbReference type="PROSITE" id="PS51257">
    <property type="entry name" value="PROKAR_LIPOPROTEIN"/>
    <property type="match status" value="1"/>
</dbReference>
<dbReference type="GO" id="GO:0032049">
    <property type="term" value="P:cardiolipin biosynthetic process"/>
    <property type="evidence" value="ECO:0007669"/>
    <property type="project" value="UniProtKB-ARBA"/>
</dbReference>
<comment type="caution">
    <text evidence="3">The sequence shown here is derived from an EMBL/GenBank/DDBJ whole genome shotgun (WGS) entry which is preliminary data.</text>
</comment>
<evidence type="ECO:0000259" key="2">
    <source>
        <dbReference type="PROSITE" id="PS50035"/>
    </source>
</evidence>
<dbReference type="CDD" id="cd09113">
    <property type="entry name" value="PLDc_ymdC_like_2"/>
    <property type="match status" value="1"/>
</dbReference>
<dbReference type="Pfam" id="PF13091">
    <property type="entry name" value="PLDc_2"/>
    <property type="match status" value="2"/>
</dbReference>
<dbReference type="EMBL" id="BMED01000006">
    <property type="protein sequence ID" value="GGC93982.1"/>
    <property type="molecule type" value="Genomic_DNA"/>
</dbReference>
<feature type="chain" id="PRO_5037999936" evidence="1">
    <location>
        <begin position="21"/>
        <end position="516"/>
    </location>
</feature>
<feature type="domain" description="PLD phosphodiesterase" evidence="2">
    <location>
        <begin position="409"/>
        <end position="436"/>
    </location>
</feature>
<accession>A0A916UY33</accession>
<gene>
    <name evidence="3" type="ORF">GCM10011396_46630</name>
</gene>
<dbReference type="AlphaFoldDB" id="A0A916UY33"/>
<dbReference type="CDD" id="cd09111">
    <property type="entry name" value="PLDc_ymdC_like_1"/>
    <property type="match status" value="1"/>
</dbReference>
<reference evidence="3" key="1">
    <citation type="journal article" date="2014" name="Int. J. Syst. Evol. Microbiol.">
        <title>Complete genome sequence of Corynebacterium casei LMG S-19264T (=DSM 44701T), isolated from a smear-ripened cheese.</title>
        <authorList>
            <consortium name="US DOE Joint Genome Institute (JGI-PGF)"/>
            <person name="Walter F."/>
            <person name="Albersmeier A."/>
            <person name="Kalinowski J."/>
            <person name="Ruckert C."/>
        </authorList>
    </citation>
    <scope>NUCLEOTIDE SEQUENCE</scope>
    <source>
        <strain evidence="3">CGMCC 1.10998</strain>
    </source>
</reference>
<dbReference type="GO" id="GO:0030572">
    <property type="term" value="F:phosphatidyltransferase activity"/>
    <property type="evidence" value="ECO:0007669"/>
    <property type="project" value="UniProtKB-ARBA"/>
</dbReference>
<dbReference type="PROSITE" id="PS50035">
    <property type="entry name" value="PLD"/>
    <property type="match status" value="2"/>
</dbReference>
<sequence>MHTVLRLMLLLAILSLGGCAALPPRPPVPSSFAIPDFNSTPLAAATAAALPADGRSGFRLMPVASVSFATRIRLAQQAKQTLDVQYYVFQHDDTGLALLKALRDAARRGVRVRILIDDLYAAGQDTVWSQLAALPNMEVRLFNPFPAARSSFLLRFVAAASDFDRVNHRMHNKLFIADNVAAVFGGRNIADEYFMRAGASNFVDIDAFAAGPVVRQLSGLFDTYWNSPQVYPLADISGQRPDPQAADAALETLLAPAAGPPYDHLPPELAAYGTLPQELADGHVQQLTAAHAEAYADPPAKVSGLSAEQAKTTVTQRVLVMLNSARQQALIVSPYFIPGDSGVAMMRQAKEHDVQIILTTNSLGSTDEPLAQYGYLHYRKEMLKAGVEIHELSPTLSRVRRRLGPFGSSQGSLHAKTAVVDNKKVYMGSMNLDARSASKNTEIGVFIDSPELCAQIEGLMDRGSLYRLRLAANGEDIEWLVRNEDGEVVHTEEPEVNWWRRLKIQLLGPLVPEGEL</sequence>
<keyword evidence="1" id="KW-0732">Signal</keyword>